<feature type="region of interest" description="Disordered" evidence="1">
    <location>
        <begin position="90"/>
        <end position="112"/>
    </location>
</feature>
<evidence type="ECO:0008006" key="5">
    <source>
        <dbReference type="Google" id="ProtNLM"/>
    </source>
</evidence>
<dbReference type="AlphaFoldDB" id="A0A6A7RYV4"/>
<feature type="transmembrane region" description="Helical" evidence="2">
    <location>
        <begin position="12"/>
        <end position="33"/>
    </location>
</feature>
<sequence>MLTAAIIKSLQVYGIAIVVSLVVAVLIKVLVVVTGKMEKRSVAEEVPTGSVCPVLLGVPEEDVAALSAAIFAAIGPHRILRISQPSHGWAVGGRAAQHSSHTPGHAPGRSHR</sequence>
<evidence type="ECO:0000313" key="4">
    <source>
        <dbReference type="Proteomes" id="UP000342300"/>
    </source>
</evidence>
<proteinExistence type="predicted"/>
<reference evidence="3 4" key="1">
    <citation type="submission" date="2017-09" db="EMBL/GenBank/DDBJ databases">
        <title>Metagenomic Analysis Reveals Denitrifying Candidatus Accumulibacter and Flanking Population as a Source of N2O.</title>
        <authorList>
            <person name="Gao H."/>
            <person name="Mao Y."/>
            <person name="Zhao X."/>
            <person name="Liu W.-T."/>
            <person name="Zhang T."/>
            <person name="Wells G."/>
        </authorList>
    </citation>
    <scope>NUCLEOTIDE SEQUENCE [LARGE SCALE GENOMIC DNA]</scope>
    <source>
        <strain evidence="3">CANDO_2_IC</strain>
    </source>
</reference>
<comment type="caution">
    <text evidence="3">The sequence shown here is derived from an EMBL/GenBank/DDBJ whole genome shotgun (WGS) entry which is preliminary data.</text>
</comment>
<evidence type="ECO:0000256" key="2">
    <source>
        <dbReference type="SAM" id="Phobius"/>
    </source>
</evidence>
<accession>A0A6A7RYV4</accession>
<keyword evidence="2" id="KW-1133">Transmembrane helix</keyword>
<organism evidence="3 4">
    <name type="scientific">Candidatus Accumulibacter phosphatis</name>
    <dbReference type="NCBI Taxonomy" id="327160"/>
    <lineage>
        <taxon>Bacteria</taxon>
        <taxon>Pseudomonadati</taxon>
        <taxon>Pseudomonadota</taxon>
        <taxon>Betaproteobacteria</taxon>
        <taxon>Candidatus Accumulibacter</taxon>
    </lineage>
</organism>
<name>A0A6A7RYV4_9PROT</name>
<evidence type="ECO:0000313" key="3">
    <source>
        <dbReference type="EMBL" id="MQM32724.1"/>
    </source>
</evidence>
<dbReference type="Proteomes" id="UP000342300">
    <property type="component" value="Unassembled WGS sequence"/>
</dbReference>
<keyword evidence="2" id="KW-0472">Membrane</keyword>
<gene>
    <name evidence="3" type="ORF">CRU78_20445</name>
</gene>
<keyword evidence="2" id="KW-0812">Transmembrane</keyword>
<dbReference type="EMBL" id="PDHS01000608">
    <property type="protein sequence ID" value="MQM32724.1"/>
    <property type="molecule type" value="Genomic_DNA"/>
</dbReference>
<protein>
    <recommendedName>
        <fullName evidence="5">Oxaloacetate decarboxylase gamma chain</fullName>
    </recommendedName>
</protein>
<evidence type="ECO:0000256" key="1">
    <source>
        <dbReference type="SAM" id="MobiDB-lite"/>
    </source>
</evidence>